<dbReference type="InterPro" id="IPR005945">
    <property type="entry name" value="Pro_imino_pep"/>
</dbReference>
<dbReference type="RefSeq" id="XP_060326343.1">
    <property type="nucleotide sequence ID" value="XM_060470005.1"/>
</dbReference>
<evidence type="ECO:0000313" key="5">
    <source>
        <dbReference type="Proteomes" id="UP001175211"/>
    </source>
</evidence>
<keyword evidence="5" id="KW-1185">Reference proteome</keyword>
<dbReference type="PANTHER" id="PTHR43194">
    <property type="entry name" value="HYDROLASE ALPHA/BETA FOLD FAMILY"/>
    <property type="match status" value="1"/>
</dbReference>
<dbReference type="PANTHER" id="PTHR43194:SF2">
    <property type="entry name" value="PEROXISOMAL MEMBRANE PROTEIN LPX1"/>
    <property type="match status" value="1"/>
</dbReference>
<proteinExistence type="inferred from homology"/>
<accession>A0AA39JWK3</accession>
<dbReference type="EMBL" id="JAUEPS010000043">
    <property type="protein sequence ID" value="KAK0447928.1"/>
    <property type="molecule type" value="Genomic_DNA"/>
</dbReference>
<dbReference type="SUPFAM" id="SSF53474">
    <property type="entry name" value="alpha/beta-Hydrolases"/>
    <property type="match status" value="1"/>
</dbReference>
<dbReference type="Pfam" id="PF00561">
    <property type="entry name" value="Abhydrolase_1"/>
    <property type="match status" value="1"/>
</dbReference>
<gene>
    <name evidence="4" type="ORF">EV420DRAFT_1483720</name>
</gene>
<comment type="similarity">
    <text evidence="1">Belongs to the peptidase S33 family.</text>
</comment>
<dbReference type="InterPro" id="IPR050228">
    <property type="entry name" value="Carboxylesterase_BioH"/>
</dbReference>
<dbReference type="GO" id="GO:0008233">
    <property type="term" value="F:peptidase activity"/>
    <property type="evidence" value="ECO:0007669"/>
    <property type="project" value="InterPro"/>
</dbReference>
<comment type="caution">
    <text evidence="4">The sequence shown here is derived from an EMBL/GenBank/DDBJ whole genome shotgun (WGS) entry which is preliminary data.</text>
</comment>
<dbReference type="GO" id="GO:0006508">
    <property type="term" value="P:proteolysis"/>
    <property type="evidence" value="ECO:0007669"/>
    <property type="project" value="InterPro"/>
</dbReference>
<evidence type="ECO:0000313" key="4">
    <source>
        <dbReference type="EMBL" id="KAK0447928.1"/>
    </source>
</evidence>
<evidence type="ECO:0000259" key="3">
    <source>
        <dbReference type="Pfam" id="PF00561"/>
    </source>
</evidence>
<dbReference type="InterPro" id="IPR029058">
    <property type="entry name" value="AB_hydrolase_fold"/>
</dbReference>
<dbReference type="PRINTS" id="PR00793">
    <property type="entry name" value="PROAMNOPTASE"/>
</dbReference>
<protein>
    <submittedName>
        <fullName evidence="4">Alpha/Beta hydrolase protein</fullName>
    </submittedName>
</protein>
<organism evidence="4 5">
    <name type="scientific">Armillaria tabescens</name>
    <name type="common">Ringless honey mushroom</name>
    <name type="synonym">Agaricus tabescens</name>
    <dbReference type="NCBI Taxonomy" id="1929756"/>
    <lineage>
        <taxon>Eukaryota</taxon>
        <taxon>Fungi</taxon>
        <taxon>Dikarya</taxon>
        <taxon>Basidiomycota</taxon>
        <taxon>Agaricomycotina</taxon>
        <taxon>Agaricomycetes</taxon>
        <taxon>Agaricomycetidae</taxon>
        <taxon>Agaricales</taxon>
        <taxon>Marasmiineae</taxon>
        <taxon>Physalacriaceae</taxon>
        <taxon>Desarmillaria</taxon>
    </lineage>
</organism>
<dbReference type="AlphaFoldDB" id="A0AA39JWK3"/>
<dbReference type="InterPro" id="IPR000073">
    <property type="entry name" value="AB_hydrolase_1"/>
</dbReference>
<dbReference type="Gene3D" id="3.40.50.1820">
    <property type="entry name" value="alpha/beta hydrolase"/>
    <property type="match status" value="1"/>
</dbReference>
<feature type="domain" description="AB hydrolase-1" evidence="3">
    <location>
        <begin position="33"/>
        <end position="169"/>
    </location>
</feature>
<reference evidence="4" key="1">
    <citation type="submission" date="2023-06" db="EMBL/GenBank/DDBJ databases">
        <authorList>
            <consortium name="Lawrence Berkeley National Laboratory"/>
            <person name="Ahrendt S."/>
            <person name="Sahu N."/>
            <person name="Indic B."/>
            <person name="Wong-Bajracharya J."/>
            <person name="Merenyi Z."/>
            <person name="Ke H.-M."/>
            <person name="Monk M."/>
            <person name="Kocsube S."/>
            <person name="Drula E."/>
            <person name="Lipzen A."/>
            <person name="Balint B."/>
            <person name="Henrissat B."/>
            <person name="Andreopoulos B."/>
            <person name="Martin F.M."/>
            <person name="Harder C.B."/>
            <person name="Rigling D."/>
            <person name="Ford K.L."/>
            <person name="Foster G.D."/>
            <person name="Pangilinan J."/>
            <person name="Papanicolaou A."/>
            <person name="Barry K."/>
            <person name="LaButti K."/>
            <person name="Viragh M."/>
            <person name="Koriabine M."/>
            <person name="Yan M."/>
            <person name="Riley R."/>
            <person name="Champramary S."/>
            <person name="Plett K.L."/>
            <person name="Tsai I.J."/>
            <person name="Slot J."/>
            <person name="Sipos G."/>
            <person name="Plett J."/>
            <person name="Nagy L.G."/>
            <person name="Grigoriev I.V."/>
        </authorList>
    </citation>
    <scope>NUCLEOTIDE SEQUENCE</scope>
    <source>
        <strain evidence="4">CCBAS 213</strain>
    </source>
</reference>
<dbReference type="NCBIfam" id="TIGR01250">
    <property type="entry name" value="pro_imino_pep_2"/>
    <property type="match status" value="1"/>
</dbReference>
<dbReference type="GeneID" id="85353553"/>
<dbReference type="InterPro" id="IPR002410">
    <property type="entry name" value="Peptidase_S33"/>
</dbReference>
<dbReference type="Proteomes" id="UP001175211">
    <property type="component" value="Unassembled WGS sequence"/>
</dbReference>
<dbReference type="PIRSF" id="PIRSF005539">
    <property type="entry name" value="Pept_S33_TRI_F1"/>
    <property type="match status" value="1"/>
</dbReference>
<sequence length="320" mass="36272">MLLETTGIADFKVGDETYQTWYKIIGDLKSGKPPLVTLHGGPGFTHEYVHKALTESAGYATVIFMLTFEVRLSWRSRIPIVAYDQIGNGRSTHLRDAPKEFWTPELFMDELDNLLNHLGISECFDLVGQSWGGMLAGQYAATRTPKGLRRLVILNSPASTELYEVGTNALLEKFPPDFVAMLRKHEREGTTSSKEYEDGMMVFMKKHVCTLDPWPEDVMASFESFGKNPTVYHTMLGPSEFNVTGTLKTWSIVDVLHQITYPTLIVSAPNDEVQEVAVMPWFLRVPKIKWLELANSTHLGLYEEKDRYLRALKEFLEASV</sequence>
<evidence type="ECO:0000256" key="1">
    <source>
        <dbReference type="ARBA" id="ARBA00010088"/>
    </source>
</evidence>
<evidence type="ECO:0000256" key="2">
    <source>
        <dbReference type="ARBA" id="ARBA00022801"/>
    </source>
</evidence>
<keyword evidence="2 4" id="KW-0378">Hydrolase</keyword>
<name>A0AA39JWK3_ARMTA</name>